<sequence length="184" mass="20517">MFHHATDTSGKALVALNADIKFRCYFKMIQQNPPTTTLPDDVLELMGRVVELVDLLYWVPVPTKVSMGCTIQAEKAPLKPGRAGRSSQLQYTEAASDEEGRMEGSPTPSKVCKMSKRHRRFAWPADEDSEMRKAYGTALMCGHDIDYDPALFEDAFPIDDPAHLYSDNAAMETWNQGVTEGLSE</sequence>
<dbReference type="OrthoDB" id="3216537at2759"/>
<organism evidence="3">
    <name type="scientific">Laccaria bicolor (strain S238N-H82 / ATCC MYA-4686)</name>
    <name type="common">Bicoloured deceiver</name>
    <name type="synonym">Laccaria laccata var. bicolor</name>
    <dbReference type="NCBI Taxonomy" id="486041"/>
    <lineage>
        <taxon>Eukaryota</taxon>
        <taxon>Fungi</taxon>
        <taxon>Dikarya</taxon>
        <taxon>Basidiomycota</taxon>
        <taxon>Agaricomycotina</taxon>
        <taxon>Agaricomycetes</taxon>
        <taxon>Agaricomycetidae</taxon>
        <taxon>Agaricales</taxon>
        <taxon>Agaricineae</taxon>
        <taxon>Hydnangiaceae</taxon>
        <taxon>Laccaria</taxon>
    </lineage>
</organism>
<dbReference type="EMBL" id="DS547108">
    <property type="protein sequence ID" value="EDR06424.1"/>
    <property type="molecule type" value="Genomic_DNA"/>
</dbReference>
<evidence type="ECO:0000313" key="3">
    <source>
        <dbReference type="Proteomes" id="UP000001194"/>
    </source>
</evidence>
<dbReference type="GeneID" id="6078580"/>
<dbReference type="RefSeq" id="XP_001882796.1">
    <property type="nucleotide sequence ID" value="XM_001882761.1"/>
</dbReference>
<protein>
    <submittedName>
        <fullName evidence="2">Predicted protein</fullName>
    </submittedName>
</protein>
<dbReference type="Proteomes" id="UP000001194">
    <property type="component" value="Unassembled WGS sequence"/>
</dbReference>
<dbReference type="InParanoid" id="B0DFY4"/>
<feature type="region of interest" description="Disordered" evidence="1">
    <location>
        <begin position="79"/>
        <end position="111"/>
    </location>
</feature>
<proteinExistence type="predicted"/>
<evidence type="ECO:0000313" key="2">
    <source>
        <dbReference type="EMBL" id="EDR06424.1"/>
    </source>
</evidence>
<reference evidence="2 3" key="1">
    <citation type="journal article" date="2008" name="Nature">
        <title>The genome of Laccaria bicolor provides insights into mycorrhizal symbiosis.</title>
        <authorList>
            <person name="Martin F."/>
            <person name="Aerts A."/>
            <person name="Ahren D."/>
            <person name="Brun A."/>
            <person name="Danchin E.G.J."/>
            <person name="Duchaussoy F."/>
            <person name="Gibon J."/>
            <person name="Kohler A."/>
            <person name="Lindquist E."/>
            <person name="Pereda V."/>
            <person name="Salamov A."/>
            <person name="Shapiro H.J."/>
            <person name="Wuyts J."/>
            <person name="Blaudez D."/>
            <person name="Buee M."/>
            <person name="Brokstein P."/>
            <person name="Canbaeck B."/>
            <person name="Cohen D."/>
            <person name="Courty P.E."/>
            <person name="Coutinho P.M."/>
            <person name="Delaruelle C."/>
            <person name="Detter J.C."/>
            <person name="Deveau A."/>
            <person name="DiFazio S."/>
            <person name="Duplessis S."/>
            <person name="Fraissinet-Tachet L."/>
            <person name="Lucic E."/>
            <person name="Frey-Klett P."/>
            <person name="Fourrey C."/>
            <person name="Feussner I."/>
            <person name="Gay G."/>
            <person name="Grimwood J."/>
            <person name="Hoegger P.J."/>
            <person name="Jain P."/>
            <person name="Kilaru S."/>
            <person name="Labbe J."/>
            <person name="Lin Y.C."/>
            <person name="Legue V."/>
            <person name="Le Tacon F."/>
            <person name="Marmeisse R."/>
            <person name="Melayah D."/>
            <person name="Montanini B."/>
            <person name="Muratet M."/>
            <person name="Nehls U."/>
            <person name="Niculita-Hirzel H."/>
            <person name="Oudot-Le Secq M.P."/>
            <person name="Peter M."/>
            <person name="Quesneville H."/>
            <person name="Rajashekar B."/>
            <person name="Reich M."/>
            <person name="Rouhier N."/>
            <person name="Schmutz J."/>
            <person name="Yin T."/>
            <person name="Chalot M."/>
            <person name="Henrissat B."/>
            <person name="Kuees U."/>
            <person name="Lucas S."/>
            <person name="Van de Peer Y."/>
            <person name="Podila G.K."/>
            <person name="Polle A."/>
            <person name="Pukkila P.J."/>
            <person name="Richardson P.M."/>
            <person name="Rouze P."/>
            <person name="Sanders I.R."/>
            <person name="Stajich J.E."/>
            <person name="Tunlid A."/>
            <person name="Tuskan G."/>
            <person name="Grigoriev I.V."/>
        </authorList>
    </citation>
    <scope>NUCLEOTIDE SEQUENCE [LARGE SCALE GENOMIC DNA]</scope>
    <source>
        <strain evidence="3">S238N-H82 / ATCC MYA-4686</strain>
    </source>
</reference>
<gene>
    <name evidence="2" type="ORF">LACBIDRAFT_300062</name>
</gene>
<dbReference type="HOGENOM" id="CLU_1468406_0_0_1"/>
<name>B0DFY4_LACBS</name>
<dbReference type="KEGG" id="lbc:LACBIDRAFT_300062"/>
<evidence type="ECO:0000256" key="1">
    <source>
        <dbReference type="SAM" id="MobiDB-lite"/>
    </source>
</evidence>
<accession>B0DFY4</accession>
<dbReference type="AlphaFoldDB" id="B0DFY4"/>
<keyword evidence="3" id="KW-1185">Reference proteome</keyword>